<dbReference type="AlphaFoldDB" id="A0AAD5VL38"/>
<evidence type="ECO:0000313" key="3">
    <source>
        <dbReference type="Proteomes" id="UP001213000"/>
    </source>
</evidence>
<evidence type="ECO:0000256" key="1">
    <source>
        <dbReference type="SAM" id="MobiDB-lite"/>
    </source>
</evidence>
<name>A0AAD5VL38_9AGAR</name>
<keyword evidence="3" id="KW-1185">Reference proteome</keyword>
<proteinExistence type="predicted"/>
<accession>A0AAD5VL38</accession>
<dbReference type="EMBL" id="JANIEX010000840">
    <property type="protein sequence ID" value="KAJ3562710.1"/>
    <property type="molecule type" value="Genomic_DNA"/>
</dbReference>
<comment type="caution">
    <text evidence="2">The sequence shown here is derived from an EMBL/GenBank/DDBJ whole genome shotgun (WGS) entry which is preliminary data.</text>
</comment>
<evidence type="ECO:0000313" key="2">
    <source>
        <dbReference type="EMBL" id="KAJ3562710.1"/>
    </source>
</evidence>
<reference evidence="2" key="1">
    <citation type="submission" date="2022-07" db="EMBL/GenBank/DDBJ databases">
        <title>Genome Sequence of Leucocoprinus birnbaumii.</title>
        <authorList>
            <person name="Buettner E."/>
        </authorList>
    </citation>
    <scope>NUCLEOTIDE SEQUENCE</scope>
    <source>
        <strain evidence="2">VT141</strain>
    </source>
</reference>
<sequence>MRFYFSPRNASHAAKLTRQSVPQGNTGSSELPSSEADSTPAGLMNMFRATDNGYLYTKPTPYEPEHTANCGQASIPLDGTLAARSKPDCLCLPTCARPSDAPHSTNPTFASVSTSIAQPTALLEEELALILVSELREMTASGLLTGERSGRAVSALQRHGLQLLRSLDAGMSAELLCLLGTASGDQDASEFHQYSRKWGQASGRYWKEVIAIAEAKKALGQVIGEREIYWITRAYLDEARATDSLEMRSLAKAYYQRLPTKSRFDHSVIIPYLNIFLFSPSSADFSDAFDFLCDALRQRNPHQCLVEILWRMILARKEDLSLKQKTLIIKLMRHRLSVPGTFNHRERRAPLFAIGDLVMALASSFFPCYREAGLSAGIFSWAQDCARSSVAEDIPIDECFSNLVLIANWSAPQDPFDVSTLPSTEWKIIIDLAFLDRSIRSRTVVNMEKNDVIDVVDVARSLWHSWKGVASSHIPQEVSRAVTTCFLQIATRLGDGVLLSSCLKYISKTRLSIASFMEAEAKDVEQLFGALSECVPVFKGQIWTQILTLLGNASHSPFHLSLYLQRIFRQLGAYDADLAYQFYRECLARRIPVSPIASIFIVQNLALDQSWDQVATFLQGVRFDDPSSELFLETVLSIFRSTRQEVTLPALAGVIGEALLLRFTTADVPLRLKYPIRFFLPIMISSGQPHEAIDVLEALLCKNQNLFSSRYFLRVIRTLLDHRQFKLGLKVFHLAAGAFESRPAIVIDLARKTRYTLARTGASKLASRLPIPHSSHQTVRDRLVRLSLRTPTYATGQSIFRLLPKLTATPISGPAVLIAVQVLLRNRRFALARRLVEQSFSHLKRQDLTAIGNSYLHGHLVHWNKRNGRLMRQILRSKDFFVQKYGFAPDRITVNIVIKAMLSWRNYVDSRNVMSLFDHLVRNGYPASKRWHIANNVPFGTLPGEMALDLSGIRQGLSFKRHVRPLYKMFIRELFLRGNPRAAHTIIGILKEEEALAAQSKEYRERVRRLGVARKLQRDSAHRKKVAGEAYRRDT</sequence>
<protein>
    <submittedName>
        <fullName evidence="2">Uncharacterized protein</fullName>
    </submittedName>
</protein>
<organism evidence="2 3">
    <name type="scientific">Leucocoprinus birnbaumii</name>
    <dbReference type="NCBI Taxonomy" id="56174"/>
    <lineage>
        <taxon>Eukaryota</taxon>
        <taxon>Fungi</taxon>
        <taxon>Dikarya</taxon>
        <taxon>Basidiomycota</taxon>
        <taxon>Agaricomycotina</taxon>
        <taxon>Agaricomycetes</taxon>
        <taxon>Agaricomycetidae</taxon>
        <taxon>Agaricales</taxon>
        <taxon>Agaricineae</taxon>
        <taxon>Agaricaceae</taxon>
        <taxon>Leucocoprinus</taxon>
    </lineage>
</organism>
<feature type="region of interest" description="Disordered" evidence="1">
    <location>
        <begin position="1"/>
        <end position="41"/>
    </location>
</feature>
<dbReference type="Proteomes" id="UP001213000">
    <property type="component" value="Unassembled WGS sequence"/>
</dbReference>
<feature type="compositionally biased region" description="Polar residues" evidence="1">
    <location>
        <begin position="17"/>
        <end position="37"/>
    </location>
</feature>
<gene>
    <name evidence="2" type="ORF">NP233_g9409</name>
</gene>